<dbReference type="GO" id="GO:0000398">
    <property type="term" value="P:mRNA splicing, via spliceosome"/>
    <property type="evidence" value="ECO:0007669"/>
    <property type="project" value="TreeGrafter"/>
</dbReference>
<gene>
    <name evidence="6" type="ORF">NC653_010951</name>
</gene>
<sequence length="281" mass="30736">MAGSSTILIHFPAATPFRTDASALGSYTPPVAAVSGKRRFSEMPLPSASTHKEQPQTSYRDRAAERRSLYGSSSVGDDLPDMDSRHMILGTLYLIGVCIQKECFGFNAISPWCWGGRGIGDAQSYEVITADKALGESNVGNRMLRNMGLARGLGCKSLVAADNDAGHPCEIWVLGLGKDGSGMIEPVQAQAIDRRAGLGSQQKKLDPSLEVQAGDSYKTLIQKKALARFREMSILSQLLRFLFFPDDKRLQSCLQPKVPPISNTNMAIVMTKRKRKIERDE</sequence>
<dbReference type="GO" id="GO:0003723">
    <property type="term" value="F:RNA binding"/>
    <property type="evidence" value="ECO:0007669"/>
    <property type="project" value="UniProtKB-KW"/>
</dbReference>
<organism evidence="6 7">
    <name type="scientific">Populus alba x Populus x berolinensis</name>
    <dbReference type="NCBI Taxonomy" id="444605"/>
    <lineage>
        <taxon>Eukaryota</taxon>
        <taxon>Viridiplantae</taxon>
        <taxon>Streptophyta</taxon>
        <taxon>Embryophyta</taxon>
        <taxon>Tracheophyta</taxon>
        <taxon>Spermatophyta</taxon>
        <taxon>Magnoliopsida</taxon>
        <taxon>eudicotyledons</taxon>
        <taxon>Gunneridae</taxon>
        <taxon>Pentapetalae</taxon>
        <taxon>rosids</taxon>
        <taxon>fabids</taxon>
        <taxon>Malpighiales</taxon>
        <taxon>Salicaceae</taxon>
        <taxon>Saliceae</taxon>
        <taxon>Populus</taxon>
    </lineage>
</organism>
<proteinExistence type="predicted"/>
<dbReference type="Proteomes" id="UP001164929">
    <property type="component" value="Chromosome 4"/>
</dbReference>
<evidence type="ECO:0000313" key="7">
    <source>
        <dbReference type="Proteomes" id="UP001164929"/>
    </source>
</evidence>
<dbReference type="PROSITE" id="PS50174">
    <property type="entry name" value="G_PATCH"/>
    <property type="match status" value="1"/>
</dbReference>
<feature type="compositionally biased region" description="Basic and acidic residues" evidence="4">
    <location>
        <begin position="50"/>
        <end position="63"/>
    </location>
</feature>
<evidence type="ECO:0000259" key="5">
    <source>
        <dbReference type="PROSITE" id="PS50174"/>
    </source>
</evidence>
<evidence type="ECO:0000256" key="4">
    <source>
        <dbReference type="SAM" id="MobiDB-lite"/>
    </source>
</evidence>
<comment type="subcellular location">
    <subcellularLocation>
        <location evidence="1">Nucleus</location>
    </subcellularLocation>
</comment>
<evidence type="ECO:0000313" key="6">
    <source>
        <dbReference type="EMBL" id="KAJ7000324.1"/>
    </source>
</evidence>
<keyword evidence="2" id="KW-0694">RNA-binding</keyword>
<dbReference type="EMBL" id="JAQIZT010000004">
    <property type="protein sequence ID" value="KAJ7000324.1"/>
    <property type="molecule type" value="Genomic_DNA"/>
</dbReference>
<dbReference type="GO" id="GO:0005634">
    <property type="term" value="C:nucleus"/>
    <property type="evidence" value="ECO:0007669"/>
    <property type="project" value="UniProtKB-SubCell"/>
</dbReference>
<feature type="region of interest" description="Disordered" evidence="4">
    <location>
        <begin position="43"/>
        <end position="63"/>
    </location>
</feature>
<accession>A0AAD6W6Z6</accession>
<evidence type="ECO:0000256" key="1">
    <source>
        <dbReference type="ARBA" id="ARBA00004123"/>
    </source>
</evidence>
<comment type="caution">
    <text evidence="6">The sequence shown here is derived from an EMBL/GenBank/DDBJ whole genome shotgun (WGS) entry which is preliminary data.</text>
</comment>
<keyword evidence="3" id="KW-0539">Nucleus</keyword>
<evidence type="ECO:0000256" key="2">
    <source>
        <dbReference type="ARBA" id="ARBA00022884"/>
    </source>
</evidence>
<dbReference type="InterPro" id="IPR000467">
    <property type="entry name" value="G_patch_dom"/>
</dbReference>
<feature type="domain" description="G-patch" evidence="5">
    <location>
        <begin position="136"/>
        <end position="203"/>
    </location>
</feature>
<dbReference type="PANTHER" id="PTHR13948">
    <property type="entry name" value="RNA-BINDING PROTEIN"/>
    <property type="match status" value="1"/>
</dbReference>
<reference evidence="6 7" key="1">
    <citation type="journal article" date="2023" name="Mol. Ecol. Resour.">
        <title>Chromosome-level genome assembly of a triploid poplar Populus alba 'Berolinensis'.</title>
        <authorList>
            <person name="Chen S."/>
            <person name="Yu Y."/>
            <person name="Wang X."/>
            <person name="Wang S."/>
            <person name="Zhang T."/>
            <person name="Zhou Y."/>
            <person name="He R."/>
            <person name="Meng N."/>
            <person name="Wang Y."/>
            <person name="Liu W."/>
            <person name="Liu Z."/>
            <person name="Liu J."/>
            <person name="Guo Q."/>
            <person name="Huang H."/>
            <person name="Sederoff R.R."/>
            <person name="Wang G."/>
            <person name="Qu G."/>
            <person name="Chen S."/>
        </authorList>
    </citation>
    <scope>NUCLEOTIDE SEQUENCE [LARGE SCALE GENOMIC DNA]</scope>
    <source>
        <strain evidence="6">SC-2020</strain>
    </source>
</reference>
<protein>
    <recommendedName>
        <fullName evidence="5">G-patch domain-containing protein</fullName>
    </recommendedName>
</protein>
<dbReference type="PANTHER" id="PTHR13948:SF3">
    <property type="entry name" value="FI21118P1"/>
    <property type="match status" value="1"/>
</dbReference>
<name>A0AAD6W6Z6_9ROSI</name>
<evidence type="ECO:0000256" key="3">
    <source>
        <dbReference type="ARBA" id="ARBA00023242"/>
    </source>
</evidence>
<keyword evidence="7" id="KW-1185">Reference proteome</keyword>
<dbReference type="AlphaFoldDB" id="A0AAD6W6Z6"/>